<protein>
    <recommendedName>
        <fullName evidence="5">DUF3105 domain-containing protein</fullName>
    </recommendedName>
</protein>
<evidence type="ECO:0008006" key="5">
    <source>
        <dbReference type="Google" id="ProtNLM"/>
    </source>
</evidence>
<keyword evidence="2" id="KW-0812">Transmembrane</keyword>
<proteinExistence type="predicted"/>
<dbReference type="Pfam" id="PF11303">
    <property type="entry name" value="DUF3105"/>
    <property type="match status" value="1"/>
</dbReference>
<keyword evidence="2" id="KW-1133">Transmembrane helix</keyword>
<evidence type="ECO:0000256" key="2">
    <source>
        <dbReference type="SAM" id="Phobius"/>
    </source>
</evidence>
<dbReference type="Proteomes" id="UP000177869">
    <property type="component" value="Unassembled WGS sequence"/>
</dbReference>
<dbReference type="InterPro" id="IPR021454">
    <property type="entry name" value="DUF3105"/>
</dbReference>
<organism evidence="3 4">
    <name type="scientific">Candidatus Nomurabacteria bacterium RIFCSPHIGHO2_01_FULL_38_19</name>
    <dbReference type="NCBI Taxonomy" id="1801732"/>
    <lineage>
        <taxon>Bacteria</taxon>
        <taxon>Candidatus Nomuraibacteriota</taxon>
    </lineage>
</organism>
<evidence type="ECO:0000256" key="1">
    <source>
        <dbReference type="SAM" id="MobiDB-lite"/>
    </source>
</evidence>
<keyword evidence="2" id="KW-0472">Membrane</keyword>
<sequence length="177" mass="19362">MKTDHKMIIGVVLLTVVMVVGFSLLSGKKATENTDRLSRPLMGEKIADLGAQHVKEGESHEPYNSNPPTSGPHIGNNVAGAGIKDKPIPDELVLHSMEHGAAVLWYREDLAQSDVDIIRSAFQSASGKKIMLPRKDLDVPVALTSWGYLLKLESIDEAKIKEFIETNNDRAPEKAPI</sequence>
<gene>
    <name evidence="3" type="ORF">A2814_02630</name>
</gene>
<accession>A0A1F6UUG1</accession>
<name>A0A1F6UUG1_9BACT</name>
<evidence type="ECO:0000313" key="3">
    <source>
        <dbReference type="EMBL" id="OGI60956.1"/>
    </source>
</evidence>
<reference evidence="3 4" key="1">
    <citation type="journal article" date="2016" name="Nat. Commun.">
        <title>Thousands of microbial genomes shed light on interconnected biogeochemical processes in an aquifer system.</title>
        <authorList>
            <person name="Anantharaman K."/>
            <person name="Brown C.T."/>
            <person name="Hug L.A."/>
            <person name="Sharon I."/>
            <person name="Castelle C.J."/>
            <person name="Probst A.J."/>
            <person name="Thomas B.C."/>
            <person name="Singh A."/>
            <person name="Wilkins M.J."/>
            <person name="Karaoz U."/>
            <person name="Brodie E.L."/>
            <person name="Williams K.H."/>
            <person name="Hubbard S.S."/>
            <person name="Banfield J.F."/>
        </authorList>
    </citation>
    <scope>NUCLEOTIDE SEQUENCE [LARGE SCALE GENOMIC DNA]</scope>
</reference>
<comment type="caution">
    <text evidence="3">The sequence shown here is derived from an EMBL/GenBank/DDBJ whole genome shotgun (WGS) entry which is preliminary data.</text>
</comment>
<evidence type="ECO:0000313" key="4">
    <source>
        <dbReference type="Proteomes" id="UP000177869"/>
    </source>
</evidence>
<feature type="transmembrane region" description="Helical" evidence="2">
    <location>
        <begin position="7"/>
        <end position="25"/>
    </location>
</feature>
<feature type="region of interest" description="Disordered" evidence="1">
    <location>
        <begin position="55"/>
        <end position="81"/>
    </location>
</feature>
<dbReference type="EMBL" id="MFTI01000010">
    <property type="protein sequence ID" value="OGI60956.1"/>
    <property type="molecule type" value="Genomic_DNA"/>
</dbReference>
<dbReference type="STRING" id="1801732.A2814_02630"/>
<dbReference type="AlphaFoldDB" id="A0A1F6UUG1"/>